<feature type="domain" description="Carbohydrate kinase PfkB" evidence="3">
    <location>
        <begin position="26"/>
        <end position="280"/>
    </location>
</feature>
<protein>
    <submittedName>
        <fullName evidence="4">Sugar kinase</fullName>
    </submittedName>
</protein>
<dbReference type="InterPro" id="IPR029056">
    <property type="entry name" value="Ribokinase-like"/>
</dbReference>
<keyword evidence="2 4" id="KW-0418">Kinase</keyword>
<dbReference type="Pfam" id="PF00294">
    <property type="entry name" value="PfkB"/>
    <property type="match status" value="1"/>
</dbReference>
<keyword evidence="5" id="KW-1185">Reference proteome</keyword>
<dbReference type="AlphaFoldDB" id="A0A1L6MX86"/>
<gene>
    <name evidence="4" type="ORF">BCY86_05480</name>
</gene>
<dbReference type="STRING" id="1882918.BCY86_05480"/>
<dbReference type="Gene3D" id="3.40.1190.20">
    <property type="match status" value="1"/>
</dbReference>
<dbReference type="OrthoDB" id="9779730at2"/>
<dbReference type="EMBL" id="CP016908">
    <property type="protein sequence ID" value="APS00191.1"/>
    <property type="molecule type" value="Genomic_DNA"/>
</dbReference>
<dbReference type="RefSeq" id="WP_075276856.1">
    <property type="nucleotide sequence ID" value="NZ_CP016908.1"/>
</dbReference>
<evidence type="ECO:0000256" key="1">
    <source>
        <dbReference type="ARBA" id="ARBA00022679"/>
    </source>
</evidence>
<dbReference type="Proteomes" id="UP000185544">
    <property type="component" value="Chromosome"/>
</dbReference>
<evidence type="ECO:0000313" key="5">
    <source>
        <dbReference type="Proteomes" id="UP000185544"/>
    </source>
</evidence>
<dbReference type="KEGG" id="pabo:BCY86_05480"/>
<keyword evidence="1" id="KW-0808">Transferase</keyword>
<evidence type="ECO:0000256" key="2">
    <source>
        <dbReference type="ARBA" id="ARBA00022777"/>
    </source>
</evidence>
<dbReference type="PROSITE" id="PS00584">
    <property type="entry name" value="PFKB_KINASES_2"/>
    <property type="match status" value="1"/>
</dbReference>
<dbReference type="GO" id="GO:0016301">
    <property type="term" value="F:kinase activity"/>
    <property type="evidence" value="ECO:0007669"/>
    <property type="project" value="UniProtKB-KW"/>
</dbReference>
<proteinExistence type="predicted"/>
<name>A0A1L6MX86_9BACT</name>
<dbReference type="InterPro" id="IPR011611">
    <property type="entry name" value="PfkB_dom"/>
</dbReference>
<dbReference type="PANTHER" id="PTHR10584:SF166">
    <property type="entry name" value="RIBOKINASE"/>
    <property type="match status" value="1"/>
</dbReference>
<dbReference type="InterPro" id="IPR002173">
    <property type="entry name" value="Carboh/pur_kinase_PfkB_CS"/>
</dbReference>
<organism evidence="4 5">
    <name type="scientific">Pajaroellobacter abortibovis</name>
    <dbReference type="NCBI Taxonomy" id="1882918"/>
    <lineage>
        <taxon>Bacteria</taxon>
        <taxon>Pseudomonadati</taxon>
        <taxon>Myxococcota</taxon>
        <taxon>Polyangia</taxon>
        <taxon>Polyangiales</taxon>
        <taxon>Polyangiaceae</taxon>
    </lineage>
</organism>
<dbReference type="PANTHER" id="PTHR10584">
    <property type="entry name" value="SUGAR KINASE"/>
    <property type="match status" value="1"/>
</dbReference>
<dbReference type="SUPFAM" id="SSF53613">
    <property type="entry name" value="Ribokinase-like"/>
    <property type="match status" value="1"/>
</dbReference>
<reference evidence="4 5" key="1">
    <citation type="submission" date="2016-08" db="EMBL/GenBank/DDBJ databases">
        <title>Identification and validation of antigenic proteins from Pajaroellobacter abortibovis using de-novo genome sequence assembly and reverse vaccinology.</title>
        <authorList>
            <person name="Welly B.T."/>
            <person name="Miller M.R."/>
            <person name="Stott J.L."/>
            <person name="Blanchard M.T."/>
            <person name="Islas-Trejo A.D."/>
            <person name="O'Rourke S.M."/>
            <person name="Young A.E."/>
            <person name="Medrano J.F."/>
            <person name="Van Eenennaam A.L."/>
        </authorList>
    </citation>
    <scope>NUCLEOTIDE SEQUENCE [LARGE SCALE GENOMIC DNA]</scope>
    <source>
        <strain evidence="4 5">BTF92-0548A/99-0131</strain>
    </source>
</reference>
<accession>A0A1L6MX86</accession>
<evidence type="ECO:0000313" key="4">
    <source>
        <dbReference type="EMBL" id="APS00191.1"/>
    </source>
</evidence>
<evidence type="ECO:0000259" key="3">
    <source>
        <dbReference type="Pfam" id="PF00294"/>
    </source>
</evidence>
<sequence length="305" mass="33763">MSSNNHVLIVGSIAFDDLEMPTGIYENVWGGAATYASIAASVFSKVHIVGVVGDDFPISLLNSFKERGIDTQGIERAPGKTFRWRGRYSHDLLSRITLETHLNVFSQFSPTIPESARHDPLILLGNIHPRLQQEVLNQLIAPHMVIVDTMNFWIAQEPTALNRLLEKTDVLVINEEETRELSGIHNLVKAAKNILKRGPKQLIIKRGEHSALLFDQEDIFFVPAYPLEDVLDPTGAGDAFAGGLIGYLATCTDISSSTLREGMYYATALASFCVEGIGTERLLAISTNNLIERTNKLKELVLVHR</sequence>
<dbReference type="GO" id="GO:0005829">
    <property type="term" value="C:cytosol"/>
    <property type="evidence" value="ECO:0007669"/>
    <property type="project" value="TreeGrafter"/>
</dbReference>